<dbReference type="EMBL" id="CP005957">
    <property type="protein sequence ID" value="AGL62324.1"/>
    <property type="molecule type" value="Genomic_DNA"/>
</dbReference>
<evidence type="ECO:0000313" key="8">
    <source>
        <dbReference type="Proteomes" id="UP000013893"/>
    </source>
</evidence>
<feature type="transmembrane region" description="Helical" evidence="5">
    <location>
        <begin position="80"/>
        <end position="100"/>
    </location>
</feature>
<sequence length="126" mass="15320">MTVSQKRKLRRFLFIKEMIMTVLVVGSFVFLALEHFEQLTDSQLARVEVYEITVAFIFLAEFLFEWYYARDRRRYLRTHWFYLIAAVPVPTATFELLKGIRLLRLLKLLKIFAAYRYEHNTRLFSR</sequence>
<dbReference type="GO" id="GO:0016020">
    <property type="term" value="C:membrane"/>
    <property type="evidence" value="ECO:0007669"/>
    <property type="project" value="UniProtKB-SubCell"/>
</dbReference>
<keyword evidence="8" id="KW-1185">Reference proteome</keyword>
<dbReference type="STRING" id="1332188.L336_0621"/>
<comment type="subcellular location">
    <subcellularLocation>
        <location evidence="1">Membrane</location>
        <topology evidence="1">Multi-pass membrane protein</topology>
    </subcellularLocation>
</comment>
<dbReference type="GO" id="GO:0005216">
    <property type="term" value="F:monoatomic ion channel activity"/>
    <property type="evidence" value="ECO:0007669"/>
    <property type="project" value="InterPro"/>
</dbReference>
<keyword evidence="4 5" id="KW-0472">Membrane</keyword>
<evidence type="ECO:0000256" key="2">
    <source>
        <dbReference type="ARBA" id="ARBA00022692"/>
    </source>
</evidence>
<evidence type="ECO:0000313" key="7">
    <source>
        <dbReference type="EMBL" id="AGL62324.1"/>
    </source>
</evidence>
<evidence type="ECO:0000259" key="6">
    <source>
        <dbReference type="Pfam" id="PF00520"/>
    </source>
</evidence>
<feature type="transmembrane region" description="Helical" evidence="5">
    <location>
        <begin position="49"/>
        <end position="68"/>
    </location>
</feature>
<dbReference type="InterPro" id="IPR005821">
    <property type="entry name" value="Ion_trans_dom"/>
</dbReference>
<keyword evidence="2 5" id="KW-0812">Transmembrane</keyword>
<gene>
    <name evidence="7" type="ORF">L336_0621</name>
</gene>
<dbReference type="SUPFAM" id="SSF81324">
    <property type="entry name" value="Voltage-gated potassium channels"/>
    <property type="match status" value="1"/>
</dbReference>
<dbReference type="Pfam" id="PF00520">
    <property type="entry name" value="Ion_trans"/>
    <property type="match status" value="1"/>
</dbReference>
<dbReference type="RefSeq" id="WP_015641774.1">
    <property type="nucleotide sequence ID" value="NC_021219.1"/>
</dbReference>
<dbReference type="Gene3D" id="1.20.120.350">
    <property type="entry name" value="Voltage-gated potassium channels. Chain C"/>
    <property type="match status" value="1"/>
</dbReference>
<dbReference type="Proteomes" id="UP000013893">
    <property type="component" value="Chromosome"/>
</dbReference>
<dbReference type="AlphaFoldDB" id="R4PN21"/>
<feature type="transmembrane region" description="Helical" evidence="5">
    <location>
        <begin position="12"/>
        <end position="33"/>
    </location>
</feature>
<feature type="domain" description="Ion transport" evidence="6">
    <location>
        <begin position="17"/>
        <end position="118"/>
    </location>
</feature>
<dbReference type="HOGENOM" id="CLU_1977538_0_0_0"/>
<protein>
    <recommendedName>
        <fullName evidence="6">Ion transport domain-containing protein</fullName>
    </recommendedName>
</protein>
<dbReference type="InterPro" id="IPR027359">
    <property type="entry name" value="Volt_channel_dom_sf"/>
</dbReference>
<organism evidence="7 8">
    <name type="scientific">Candidatus Saccharimonas aalborgensis</name>
    <dbReference type="NCBI Taxonomy" id="1332188"/>
    <lineage>
        <taxon>Bacteria</taxon>
        <taxon>Candidatus Saccharimonadota</taxon>
        <taxon>Candidatus Saccharimonadia</taxon>
        <taxon>Candidatus Saccharimonadales</taxon>
        <taxon>Candidatus Saccharimonadaceae</taxon>
        <taxon>Candidatus Saccharimonas</taxon>
    </lineage>
</organism>
<evidence type="ECO:0000256" key="4">
    <source>
        <dbReference type="ARBA" id="ARBA00023136"/>
    </source>
</evidence>
<evidence type="ECO:0000256" key="1">
    <source>
        <dbReference type="ARBA" id="ARBA00004141"/>
    </source>
</evidence>
<keyword evidence="3 5" id="KW-1133">Transmembrane helix</keyword>
<name>R4PN21_9BACT</name>
<evidence type="ECO:0000256" key="3">
    <source>
        <dbReference type="ARBA" id="ARBA00022989"/>
    </source>
</evidence>
<reference evidence="7 8" key="1">
    <citation type="journal article" date="2013" name="Nat. Biotechnol.">
        <title>Genome sequences of rare, uncultured bacteria obtained by differential coverage binning of multiple metagenomes.</title>
        <authorList>
            <person name="Albertsen M."/>
            <person name="Hugenholtz P."/>
            <person name="Skarshewski A."/>
            <person name="Nielsen K.L."/>
            <person name="Tyson G.W."/>
            <person name="Nielsen P.H."/>
        </authorList>
    </citation>
    <scope>NUCLEOTIDE SEQUENCE [LARGE SCALE GENOMIC DNA]</scope>
    <source>
        <strain evidence="7">TM71</strain>
    </source>
</reference>
<proteinExistence type="predicted"/>
<evidence type="ECO:0000256" key="5">
    <source>
        <dbReference type="SAM" id="Phobius"/>
    </source>
</evidence>
<accession>R4PN21</accession>
<dbReference type="OrthoDB" id="9799090at2"/>
<dbReference type="KEGG" id="saal:L336_0621"/>